<evidence type="ECO:0000313" key="2">
    <source>
        <dbReference type="Proteomes" id="UP000886998"/>
    </source>
</evidence>
<gene>
    <name evidence="1" type="ORF">TNIN_164101</name>
</gene>
<sequence length="131" mass="14605">MTNFALKQQQANSEILFLARKILRYEDAIGRRKNAFLLQTAISKPTFQKKPGGFELFITPNEGITSKIPSAHWTKWMVSPPSGSKRPREKSQLCLVASAASIKGRSFILGHSFPSRSPLHLSCCFCATLTH</sequence>
<comment type="caution">
    <text evidence="1">The sequence shown here is derived from an EMBL/GenBank/DDBJ whole genome shotgun (WGS) entry which is preliminary data.</text>
</comment>
<proteinExistence type="predicted"/>
<keyword evidence="2" id="KW-1185">Reference proteome</keyword>
<name>A0A8X6X526_9ARAC</name>
<dbReference type="OrthoDB" id="10358768at2759"/>
<organism evidence="1 2">
    <name type="scientific">Trichonephila inaurata madagascariensis</name>
    <dbReference type="NCBI Taxonomy" id="2747483"/>
    <lineage>
        <taxon>Eukaryota</taxon>
        <taxon>Metazoa</taxon>
        <taxon>Ecdysozoa</taxon>
        <taxon>Arthropoda</taxon>
        <taxon>Chelicerata</taxon>
        <taxon>Arachnida</taxon>
        <taxon>Araneae</taxon>
        <taxon>Araneomorphae</taxon>
        <taxon>Entelegynae</taxon>
        <taxon>Araneoidea</taxon>
        <taxon>Nephilidae</taxon>
        <taxon>Trichonephila</taxon>
        <taxon>Trichonephila inaurata</taxon>
    </lineage>
</organism>
<evidence type="ECO:0000313" key="1">
    <source>
        <dbReference type="EMBL" id="GFY47138.1"/>
    </source>
</evidence>
<accession>A0A8X6X526</accession>
<dbReference type="AlphaFoldDB" id="A0A8X6X526"/>
<dbReference type="EMBL" id="BMAV01005777">
    <property type="protein sequence ID" value="GFY47138.1"/>
    <property type="molecule type" value="Genomic_DNA"/>
</dbReference>
<dbReference type="Proteomes" id="UP000886998">
    <property type="component" value="Unassembled WGS sequence"/>
</dbReference>
<protein>
    <submittedName>
        <fullName evidence="1">Uncharacterized protein</fullName>
    </submittedName>
</protein>
<reference evidence="1" key="1">
    <citation type="submission" date="2020-08" db="EMBL/GenBank/DDBJ databases">
        <title>Multicomponent nature underlies the extraordinary mechanical properties of spider dragline silk.</title>
        <authorList>
            <person name="Kono N."/>
            <person name="Nakamura H."/>
            <person name="Mori M."/>
            <person name="Yoshida Y."/>
            <person name="Ohtoshi R."/>
            <person name="Malay A.D."/>
            <person name="Moran D.A.P."/>
            <person name="Tomita M."/>
            <person name="Numata K."/>
            <person name="Arakawa K."/>
        </authorList>
    </citation>
    <scope>NUCLEOTIDE SEQUENCE</scope>
</reference>